<reference evidence="2 3" key="1">
    <citation type="journal article" date="2023" name="BMC Biol.">
        <title>The compact genome of the sponge Oopsacas minuta (Hexactinellida) is lacking key metazoan core genes.</title>
        <authorList>
            <person name="Santini S."/>
            <person name="Schenkelaars Q."/>
            <person name="Jourda C."/>
            <person name="Duchesne M."/>
            <person name="Belahbib H."/>
            <person name="Rocher C."/>
            <person name="Selva M."/>
            <person name="Riesgo A."/>
            <person name="Vervoort M."/>
            <person name="Leys S.P."/>
            <person name="Kodjabachian L."/>
            <person name="Le Bivic A."/>
            <person name="Borchiellini C."/>
            <person name="Claverie J.M."/>
            <person name="Renard E."/>
        </authorList>
    </citation>
    <scope>NUCLEOTIDE SEQUENCE [LARGE SCALE GENOMIC DNA]</scope>
    <source>
        <strain evidence="2">SPO-2</strain>
    </source>
</reference>
<feature type="domain" description="FERM" evidence="1">
    <location>
        <begin position="16"/>
        <end position="307"/>
    </location>
</feature>
<gene>
    <name evidence="2" type="ORF">LOD99_2906</name>
</gene>
<comment type="caution">
    <text evidence="2">The sequence shown here is derived from an EMBL/GenBank/DDBJ whole genome shotgun (WGS) entry which is preliminary data.</text>
</comment>
<accession>A0AAV7JYN5</accession>
<dbReference type="EMBL" id="JAKMXF010000233">
    <property type="protein sequence ID" value="KAI6654059.1"/>
    <property type="molecule type" value="Genomic_DNA"/>
</dbReference>
<organism evidence="2 3">
    <name type="scientific">Oopsacas minuta</name>
    <dbReference type="NCBI Taxonomy" id="111878"/>
    <lineage>
        <taxon>Eukaryota</taxon>
        <taxon>Metazoa</taxon>
        <taxon>Porifera</taxon>
        <taxon>Hexactinellida</taxon>
        <taxon>Hexasterophora</taxon>
        <taxon>Lyssacinosida</taxon>
        <taxon>Leucopsacidae</taxon>
        <taxon>Oopsacas</taxon>
    </lineage>
</organism>
<dbReference type="Pfam" id="PF09379">
    <property type="entry name" value="FERM_N"/>
    <property type="match status" value="1"/>
</dbReference>
<dbReference type="InterPro" id="IPR035963">
    <property type="entry name" value="FERM_2"/>
</dbReference>
<dbReference type="SUPFAM" id="SSF54236">
    <property type="entry name" value="Ubiquitin-like"/>
    <property type="match status" value="1"/>
</dbReference>
<dbReference type="InterPro" id="IPR018979">
    <property type="entry name" value="FERM_N"/>
</dbReference>
<dbReference type="CDD" id="cd14473">
    <property type="entry name" value="FERM_B-lobe"/>
    <property type="match status" value="1"/>
</dbReference>
<protein>
    <submittedName>
        <fullName evidence="2">E3 ubiquitin-protein ligase MYLIP isoform X2</fullName>
    </submittedName>
</protein>
<dbReference type="InterPro" id="IPR013083">
    <property type="entry name" value="Znf_RING/FYVE/PHD"/>
</dbReference>
<dbReference type="InterPro" id="IPR019748">
    <property type="entry name" value="FERM_central"/>
</dbReference>
<evidence type="ECO:0000313" key="3">
    <source>
        <dbReference type="Proteomes" id="UP001165289"/>
    </source>
</evidence>
<dbReference type="Gene3D" id="3.30.40.10">
    <property type="entry name" value="Zinc/RING finger domain, C3HC4 (zinc finger)"/>
    <property type="match status" value="1"/>
</dbReference>
<sequence length="459" mass="52865">MPYSEKICEFINDTTLQFFVLELDGRQFEYHLLKEAKGIQLLNIILHKHQITESTYFGLKYTNSKNVTRWINIRNPLVLEVDNPCLPIKLEFAVKYYVPYNLLNDFPIKSAFLSQIKNDIQNGRFTLSDETDDILRFLALLAQAEHGAYFKQLSYTTPPHFSLERDLIEEHKLIESISKMEALDEVLRIASSLSNYGNHEYTVKNGCFSISPTTFQYSFRNVTKTFPLYLIIDVTRVYGSVLLSLSNFEQSETKIKIKPNSISEAKILHKNILELMTFFTRPCVTEVIADATHRLWKGAKFITIHTYDVTQTCSQLNPSLYSVKHLETDPTTHSIESRILERKSNSEEFKLYKVCSLPEIGRIVKRKLSFTSLRLKRQAGTCQNSDSISSHSLLSSESIDDVFKIADKMLKCKLCDTKDCKVLFLPCCHFISCEGCSDNRKSCLECNSHIIERVKVYIS</sequence>
<dbReference type="GO" id="GO:0005856">
    <property type="term" value="C:cytoskeleton"/>
    <property type="evidence" value="ECO:0007669"/>
    <property type="project" value="TreeGrafter"/>
</dbReference>
<keyword evidence="3" id="KW-1185">Reference proteome</keyword>
<dbReference type="PROSITE" id="PS50057">
    <property type="entry name" value="FERM_3"/>
    <property type="match status" value="1"/>
</dbReference>
<dbReference type="InterPro" id="IPR000299">
    <property type="entry name" value="FERM_domain"/>
</dbReference>
<dbReference type="PANTHER" id="PTHR23280">
    <property type="entry name" value="4.1 G PROTEIN"/>
    <property type="match status" value="1"/>
</dbReference>
<dbReference type="Gene3D" id="3.10.20.90">
    <property type="entry name" value="Phosphatidylinositol 3-kinase Catalytic Subunit, Chain A, domain 1"/>
    <property type="match status" value="1"/>
</dbReference>
<dbReference type="Proteomes" id="UP001165289">
    <property type="component" value="Unassembled WGS sequence"/>
</dbReference>
<evidence type="ECO:0000313" key="2">
    <source>
        <dbReference type="EMBL" id="KAI6654059.1"/>
    </source>
</evidence>
<dbReference type="InterPro" id="IPR029071">
    <property type="entry name" value="Ubiquitin-like_domsf"/>
</dbReference>
<evidence type="ECO:0000259" key="1">
    <source>
        <dbReference type="PROSITE" id="PS50057"/>
    </source>
</evidence>
<dbReference type="PANTHER" id="PTHR23280:SF21">
    <property type="entry name" value="PROTEIN 4.1 HOMOLOG"/>
    <property type="match status" value="1"/>
</dbReference>
<dbReference type="SUPFAM" id="SSF47031">
    <property type="entry name" value="Second domain of FERM"/>
    <property type="match status" value="1"/>
</dbReference>
<name>A0AAV7JYN5_9METZ</name>
<dbReference type="SMART" id="SM00295">
    <property type="entry name" value="B41"/>
    <property type="match status" value="1"/>
</dbReference>
<proteinExistence type="predicted"/>
<dbReference type="Pfam" id="PF13920">
    <property type="entry name" value="zf-C3HC4_3"/>
    <property type="match status" value="1"/>
</dbReference>
<dbReference type="InterPro" id="IPR019749">
    <property type="entry name" value="Band_41_domain"/>
</dbReference>
<dbReference type="AlphaFoldDB" id="A0AAV7JYN5"/>
<dbReference type="GO" id="GO:0031032">
    <property type="term" value="P:actomyosin structure organization"/>
    <property type="evidence" value="ECO:0007669"/>
    <property type="project" value="TreeGrafter"/>
</dbReference>